<dbReference type="PROSITE" id="PS51155">
    <property type="entry name" value="CHIT_BIND_RR_2"/>
    <property type="match status" value="1"/>
</dbReference>
<dbReference type="EMBL" id="JAACXV010004870">
    <property type="protein sequence ID" value="KAF7276963.1"/>
    <property type="molecule type" value="Genomic_DNA"/>
</dbReference>
<evidence type="ECO:0000256" key="3">
    <source>
        <dbReference type="SAM" id="MobiDB-lite"/>
    </source>
</evidence>
<dbReference type="PANTHER" id="PTHR10380:SF173">
    <property type="entry name" value="CUTICULAR PROTEIN 47EF, ISOFORM C-RELATED"/>
    <property type="match status" value="1"/>
</dbReference>
<sequence>MKQYLLVSALLGIATCARLDNLYLPPGASGSPGPSRAASPVNNIPILQYSSENEGEGIYRYSYETANKINVEEQGNARGAGTKARGSFSYTSPEGQLITLTYTADENGFIPHGPHLPTPPPIPEAILKSLEINAAAEARGAIDNGQYSAGGASSAAAYPSQAANGGYRY</sequence>
<dbReference type="Pfam" id="PF00379">
    <property type="entry name" value="Chitin_bind_4"/>
    <property type="match status" value="1"/>
</dbReference>
<feature type="signal peptide" evidence="4">
    <location>
        <begin position="1"/>
        <end position="16"/>
    </location>
</feature>
<dbReference type="InterPro" id="IPR050468">
    <property type="entry name" value="Cuticle_Struct_Prot"/>
</dbReference>
<comment type="caution">
    <text evidence="5">The sequence shown here is derived from an EMBL/GenBank/DDBJ whole genome shotgun (WGS) entry which is preliminary data.</text>
</comment>
<dbReference type="PROSITE" id="PS00233">
    <property type="entry name" value="CHIT_BIND_RR_1"/>
    <property type="match status" value="1"/>
</dbReference>
<dbReference type="InterPro" id="IPR000618">
    <property type="entry name" value="Insect_cuticle"/>
</dbReference>
<feature type="region of interest" description="Disordered" evidence="3">
    <location>
        <begin position="150"/>
        <end position="169"/>
    </location>
</feature>
<evidence type="ECO:0000256" key="4">
    <source>
        <dbReference type="SAM" id="SignalP"/>
    </source>
</evidence>
<protein>
    <submittedName>
        <fullName evidence="5">Uncharacterized protein</fullName>
    </submittedName>
</protein>
<dbReference type="InterPro" id="IPR031311">
    <property type="entry name" value="CHIT_BIND_RR_consensus"/>
</dbReference>
<dbReference type="PANTHER" id="PTHR10380">
    <property type="entry name" value="CUTICLE PROTEIN"/>
    <property type="match status" value="1"/>
</dbReference>
<dbReference type="AlphaFoldDB" id="A0A834IE47"/>
<dbReference type="Proteomes" id="UP000625711">
    <property type="component" value="Unassembled WGS sequence"/>
</dbReference>
<name>A0A834IE47_RHYFE</name>
<reference evidence="5" key="1">
    <citation type="submission" date="2020-08" db="EMBL/GenBank/DDBJ databases">
        <title>Genome sequencing and assembly of the red palm weevil Rhynchophorus ferrugineus.</title>
        <authorList>
            <person name="Dias G.B."/>
            <person name="Bergman C.M."/>
            <person name="Manee M."/>
        </authorList>
    </citation>
    <scope>NUCLEOTIDE SEQUENCE</scope>
    <source>
        <strain evidence="5">AA-2017</strain>
        <tissue evidence="5">Whole larva</tissue>
    </source>
</reference>
<proteinExistence type="predicted"/>
<evidence type="ECO:0000256" key="2">
    <source>
        <dbReference type="PROSITE-ProRule" id="PRU00497"/>
    </source>
</evidence>
<dbReference type="OrthoDB" id="6493579at2759"/>
<dbReference type="PRINTS" id="PR00947">
    <property type="entry name" value="CUTICLE"/>
</dbReference>
<keyword evidence="6" id="KW-1185">Reference proteome</keyword>
<keyword evidence="4" id="KW-0732">Signal</keyword>
<accession>A0A834IE47</accession>
<keyword evidence="1 2" id="KW-0193">Cuticle</keyword>
<gene>
    <name evidence="5" type="ORF">GWI33_009608</name>
</gene>
<feature type="chain" id="PRO_5032502691" evidence="4">
    <location>
        <begin position="17"/>
        <end position="169"/>
    </location>
</feature>
<evidence type="ECO:0000313" key="6">
    <source>
        <dbReference type="Proteomes" id="UP000625711"/>
    </source>
</evidence>
<evidence type="ECO:0000256" key="1">
    <source>
        <dbReference type="ARBA" id="ARBA00022460"/>
    </source>
</evidence>
<organism evidence="5 6">
    <name type="scientific">Rhynchophorus ferrugineus</name>
    <name type="common">Red palm weevil</name>
    <name type="synonym">Curculio ferrugineus</name>
    <dbReference type="NCBI Taxonomy" id="354439"/>
    <lineage>
        <taxon>Eukaryota</taxon>
        <taxon>Metazoa</taxon>
        <taxon>Ecdysozoa</taxon>
        <taxon>Arthropoda</taxon>
        <taxon>Hexapoda</taxon>
        <taxon>Insecta</taxon>
        <taxon>Pterygota</taxon>
        <taxon>Neoptera</taxon>
        <taxon>Endopterygota</taxon>
        <taxon>Coleoptera</taxon>
        <taxon>Polyphaga</taxon>
        <taxon>Cucujiformia</taxon>
        <taxon>Curculionidae</taxon>
        <taxon>Dryophthorinae</taxon>
        <taxon>Rhynchophorus</taxon>
    </lineage>
</organism>
<evidence type="ECO:0000313" key="5">
    <source>
        <dbReference type="EMBL" id="KAF7276963.1"/>
    </source>
</evidence>
<dbReference type="GO" id="GO:0008010">
    <property type="term" value="F:structural constituent of chitin-based larval cuticle"/>
    <property type="evidence" value="ECO:0007669"/>
    <property type="project" value="TreeGrafter"/>
</dbReference>
<dbReference type="GO" id="GO:0062129">
    <property type="term" value="C:chitin-based extracellular matrix"/>
    <property type="evidence" value="ECO:0007669"/>
    <property type="project" value="TreeGrafter"/>
</dbReference>